<dbReference type="STRING" id="1314751.GCA_001591425_02207"/>
<name>A0A223KNP3_9BACI</name>
<feature type="transmembrane region" description="Helical" evidence="6">
    <location>
        <begin position="210"/>
        <end position="231"/>
    </location>
</feature>
<feature type="transmembrane region" description="Helical" evidence="6">
    <location>
        <begin position="177"/>
        <end position="198"/>
    </location>
</feature>
<dbReference type="InterPro" id="IPR003594">
    <property type="entry name" value="HATPase_dom"/>
</dbReference>
<keyword evidence="6" id="KW-0472">Membrane</keyword>
<evidence type="ECO:0000256" key="6">
    <source>
        <dbReference type="SAM" id="Phobius"/>
    </source>
</evidence>
<dbReference type="RefSeq" id="WP_066415892.1">
    <property type="nucleotide sequence ID" value="NZ_CP018866.1"/>
</dbReference>
<evidence type="ECO:0000256" key="3">
    <source>
        <dbReference type="ARBA" id="ARBA00022679"/>
    </source>
</evidence>
<dbReference type="InterPro" id="IPR036890">
    <property type="entry name" value="HATPase_C_sf"/>
</dbReference>
<evidence type="ECO:0000256" key="2">
    <source>
        <dbReference type="ARBA" id="ARBA00012438"/>
    </source>
</evidence>
<dbReference type="KEGG" id="bcoh:BC6307_06905"/>
<dbReference type="EMBL" id="CP018866">
    <property type="protein sequence ID" value="AST91026.1"/>
    <property type="molecule type" value="Genomic_DNA"/>
</dbReference>
<dbReference type="Pfam" id="PF02518">
    <property type="entry name" value="HATPase_c"/>
    <property type="match status" value="1"/>
</dbReference>
<feature type="transmembrane region" description="Helical" evidence="6">
    <location>
        <begin position="243"/>
        <end position="265"/>
    </location>
</feature>
<feature type="transmembrane region" description="Helical" evidence="6">
    <location>
        <begin position="12"/>
        <end position="33"/>
    </location>
</feature>
<dbReference type="GO" id="GO:0004673">
    <property type="term" value="F:protein histidine kinase activity"/>
    <property type="evidence" value="ECO:0007669"/>
    <property type="project" value="UniProtKB-EC"/>
</dbReference>
<keyword evidence="6" id="KW-1133">Transmembrane helix</keyword>
<evidence type="ECO:0000313" key="8">
    <source>
        <dbReference type="EMBL" id="AST91026.1"/>
    </source>
</evidence>
<feature type="transmembrane region" description="Helical" evidence="6">
    <location>
        <begin position="305"/>
        <end position="327"/>
    </location>
</feature>
<dbReference type="PANTHER" id="PTHR24421:SF10">
    <property type="entry name" value="NITRATE_NITRITE SENSOR PROTEIN NARQ"/>
    <property type="match status" value="1"/>
</dbReference>
<feature type="transmembrane region" description="Helical" evidence="6">
    <location>
        <begin position="122"/>
        <end position="141"/>
    </location>
</feature>
<evidence type="ECO:0000256" key="1">
    <source>
        <dbReference type="ARBA" id="ARBA00000085"/>
    </source>
</evidence>
<accession>A0A223KNP3</accession>
<evidence type="ECO:0000256" key="4">
    <source>
        <dbReference type="ARBA" id="ARBA00022777"/>
    </source>
</evidence>
<feature type="transmembrane region" description="Helical" evidence="6">
    <location>
        <begin position="341"/>
        <end position="359"/>
    </location>
</feature>
<dbReference type="PANTHER" id="PTHR24421">
    <property type="entry name" value="NITRATE/NITRITE SENSOR PROTEIN NARX-RELATED"/>
    <property type="match status" value="1"/>
</dbReference>
<keyword evidence="9" id="KW-1185">Reference proteome</keyword>
<proteinExistence type="predicted"/>
<evidence type="ECO:0000256" key="5">
    <source>
        <dbReference type="ARBA" id="ARBA00023012"/>
    </source>
</evidence>
<feature type="domain" description="Histidine kinase/HSP90-like ATPase" evidence="7">
    <location>
        <begin position="693"/>
        <end position="787"/>
    </location>
</feature>
<dbReference type="AlphaFoldDB" id="A0A223KNP3"/>
<keyword evidence="5" id="KW-0902">Two-component regulatory system</keyword>
<gene>
    <name evidence="8" type="ORF">BC6307_06905</name>
</gene>
<evidence type="ECO:0000313" key="9">
    <source>
        <dbReference type="Proteomes" id="UP000215224"/>
    </source>
</evidence>
<feature type="transmembrane region" description="Helical" evidence="6">
    <location>
        <begin position="153"/>
        <end position="171"/>
    </location>
</feature>
<keyword evidence="3" id="KW-0808">Transferase</keyword>
<sequence>MDKLLLRRYTNQIVFFLIIVYIIIFLFFVSFSFKHPFLGVIVNEEENQYYIKGLRVVEFEKEFDLNIGDKIIKVNHKSVSEHETIKWNIIELASHIILEEENGGIKEVNIFEYYTWKDFSRVFLLAITSLVCIITGTYTFIKLKKHKIKGIYFMLNYFIALALISSISSGLMHIPSLTILLIVFPFIPNLLIYLYLNFPKDEKYNLFTNINAFLVMINILIVSTNIIDIFLLDFTYHYWIKRIWIILFLLGVLLFLVLLVTKSLRTKDPVIKNQIKLLNVTFLFIFMPAIIFGIIPSFINVNPIIIPTEFLVLSFNLLPIVFSYVMVKNKIIDVNIYQPKIIYYTVILLISIIAYYLWTSIVSSLVMKTDLLPFTDIIGIILLVLLVLQLMKILPKLILRKLFGLQDNFNQHNHDLLLKLVKSEHAESVMEFVLTSIHKIVAIDSSAIVIINEDGREYFFATGKYLLWKDELLKWCQHDRKAINKRFNSELSTSKEIICQYKGKYKVHFFIGEKINGSRLEPQEVKQLEEMLDIAAEVIFTATQLKQLENEKMFLNNSRELIKHKLHDVQSYNQQLVEVQENEKKELSMYLHDHILQSVISLNHSLEAAMQDIKGKYYMCTKEEMNQAVRMSAKLMHDLREKCFDLYPGMIDDLGFLRTCEYYFLYDWNNSKLRLNYKVDLTDKDLDNISKADQKIIFRSLKELVKNVEKHSKATELTILMKKEGNTVNIQVNDNGIGFEINNNMISEFLQKKHIGIASVKQSVEKMGGLLDIYSTKGKGTSIHLNININ</sequence>
<dbReference type="InterPro" id="IPR050482">
    <property type="entry name" value="Sensor_HK_TwoCompSys"/>
</dbReference>
<organism evidence="8 9">
    <name type="scientific">Sutcliffiella cohnii</name>
    <dbReference type="NCBI Taxonomy" id="33932"/>
    <lineage>
        <taxon>Bacteria</taxon>
        <taxon>Bacillati</taxon>
        <taxon>Bacillota</taxon>
        <taxon>Bacilli</taxon>
        <taxon>Bacillales</taxon>
        <taxon>Bacillaceae</taxon>
        <taxon>Sutcliffiella</taxon>
    </lineage>
</organism>
<dbReference type="SUPFAM" id="SSF55874">
    <property type="entry name" value="ATPase domain of HSP90 chaperone/DNA topoisomerase II/histidine kinase"/>
    <property type="match status" value="1"/>
</dbReference>
<dbReference type="Proteomes" id="UP000215224">
    <property type="component" value="Chromosome"/>
</dbReference>
<evidence type="ECO:0000259" key="7">
    <source>
        <dbReference type="Pfam" id="PF02518"/>
    </source>
</evidence>
<comment type="catalytic activity">
    <reaction evidence="1">
        <text>ATP + protein L-histidine = ADP + protein N-phospho-L-histidine.</text>
        <dbReference type="EC" id="2.7.13.3"/>
    </reaction>
</comment>
<dbReference type="Gene3D" id="3.30.565.10">
    <property type="entry name" value="Histidine kinase-like ATPase, C-terminal domain"/>
    <property type="match status" value="1"/>
</dbReference>
<feature type="transmembrane region" description="Helical" evidence="6">
    <location>
        <begin position="371"/>
        <end position="391"/>
    </location>
</feature>
<dbReference type="EC" id="2.7.13.3" evidence="2"/>
<dbReference type="GO" id="GO:0000160">
    <property type="term" value="P:phosphorelay signal transduction system"/>
    <property type="evidence" value="ECO:0007669"/>
    <property type="project" value="UniProtKB-KW"/>
</dbReference>
<keyword evidence="4" id="KW-0418">Kinase</keyword>
<feature type="transmembrane region" description="Helical" evidence="6">
    <location>
        <begin position="277"/>
        <end position="299"/>
    </location>
</feature>
<protein>
    <recommendedName>
        <fullName evidence="2">histidine kinase</fullName>
        <ecNumber evidence="2">2.7.13.3</ecNumber>
    </recommendedName>
</protein>
<reference evidence="8 9" key="1">
    <citation type="submission" date="2016-12" db="EMBL/GenBank/DDBJ databases">
        <title>The whole genome sequencing and assembly of Bacillus cohnii DSM 6307T strain.</title>
        <authorList>
            <person name="Lee Y.-J."/>
            <person name="Yi H."/>
            <person name="Bahn Y.-S."/>
            <person name="Kim J.F."/>
            <person name="Lee D.-W."/>
        </authorList>
    </citation>
    <scope>NUCLEOTIDE SEQUENCE [LARGE SCALE GENOMIC DNA]</scope>
    <source>
        <strain evidence="8 9">DSM 6307</strain>
    </source>
</reference>
<keyword evidence="6" id="KW-0812">Transmembrane</keyword>